<name>A0ABT7BC43_9CYAN</name>
<sequence length="48" mass="5462">MPFASPSPTTLTCYQCLFPITSAKRYKRGVNRTHDGEFTADRRSPISR</sequence>
<evidence type="ECO:0000313" key="2">
    <source>
        <dbReference type="Proteomes" id="UP001235849"/>
    </source>
</evidence>
<gene>
    <name evidence="1" type="ORF">PMG25_21385</name>
</gene>
<protein>
    <submittedName>
        <fullName evidence="1">Uncharacterized protein</fullName>
    </submittedName>
</protein>
<accession>A0ABT7BC43</accession>
<comment type="caution">
    <text evidence="1">The sequence shown here is derived from an EMBL/GenBank/DDBJ whole genome shotgun (WGS) entry which is preliminary data.</text>
</comment>
<proteinExistence type="predicted"/>
<keyword evidence="2" id="KW-1185">Reference proteome</keyword>
<reference evidence="1 2" key="1">
    <citation type="submission" date="2023-01" db="EMBL/GenBank/DDBJ databases">
        <title>Novel diversity within Roseofilum (Cyanobacteria; Desertifilaceae) from marine benthic mats with descriptions of four novel species.</title>
        <authorList>
            <person name="Wang Y."/>
            <person name="Berthold D.E."/>
            <person name="Hu J."/>
            <person name="Lefler F.W."/>
            <person name="Laughinghouse H.D. IV."/>
        </authorList>
    </citation>
    <scope>NUCLEOTIDE SEQUENCE [LARGE SCALE GENOMIC DNA]</scope>
    <source>
        <strain evidence="1 2">BLCC-M114</strain>
    </source>
</reference>
<dbReference type="Proteomes" id="UP001235849">
    <property type="component" value="Unassembled WGS sequence"/>
</dbReference>
<evidence type="ECO:0000313" key="1">
    <source>
        <dbReference type="EMBL" id="MDJ1176645.1"/>
    </source>
</evidence>
<dbReference type="EMBL" id="JAQOSO010000109">
    <property type="protein sequence ID" value="MDJ1176645.1"/>
    <property type="molecule type" value="Genomic_DNA"/>
</dbReference>
<dbReference type="RefSeq" id="WP_283768920.1">
    <property type="nucleotide sequence ID" value="NZ_JAQOSO010000109.1"/>
</dbReference>
<organism evidence="1 2">
    <name type="scientific">Roseofilum capinflatum BLCC-M114</name>
    <dbReference type="NCBI Taxonomy" id="3022440"/>
    <lineage>
        <taxon>Bacteria</taxon>
        <taxon>Bacillati</taxon>
        <taxon>Cyanobacteriota</taxon>
        <taxon>Cyanophyceae</taxon>
        <taxon>Desertifilales</taxon>
        <taxon>Desertifilaceae</taxon>
        <taxon>Roseofilum</taxon>
        <taxon>Roseofilum capinflatum</taxon>
    </lineage>
</organism>